<feature type="domain" description="HTH tetR-type" evidence="6">
    <location>
        <begin position="9"/>
        <end position="69"/>
    </location>
</feature>
<dbReference type="InterPro" id="IPR001647">
    <property type="entry name" value="HTH_TetR"/>
</dbReference>
<name>A0ABZ2U721_9ACTN</name>
<dbReference type="InterPro" id="IPR036271">
    <property type="entry name" value="Tet_transcr_reg_TetR-rel_C_sf"/>
</dbReference>
<keyword evidence="2 4" id="KW-0238">DNA-binding</keyword>
<gene>
    <name evidence="7" type="ORF">RVF87_06285</name>
</gene>
<keyword evidence="1" id="KW-0805">Transcription regulation</keyword>
<accession>A0ABZ2U721</accession>
<feature type="domain" description="HTH tetR-type" evidence="6">
    <location>
        <begin position="226"/>
        <end position="286"/>
    </location>
</feature>
<dbReference type="EMBL" id="CP136137">
    <property type="protein sequence ID" value="WYY08666.1"/>
    <property type="molecule type" value="Genomic_DNA"/>
</dbReference>
<feature type="DNA-binding region" description="H-T-H motif" evidence="4">
    <location>
        <begin position="32"/>
        <end position="51"/>
    </location>
</feature>
<feature type="compositionally biased region" description="Basic residues" evidence="5">
    <location>
        <begin position="207"/>
        <end position="216"/>
    </location>
</feature>
<evidence type="ECO:0000256" key="3">
    <source>
        <dbReference type="ARBA" id="ARBA00023163"/>
    </source>
</evidence>
<evidence type="ECO:0000313" key="7">
    <source>
        <dbReference type="EMBL" id="WYY08666.1"/>
    </source>
</evidence>
<evidence type="ECO:0000256" key="5">
    <source>
        <dbReference type="SAM" id="MobiDB-lite"/>
    </source>
</evidence>
<dbReference type="SUPFAM" id="SSF46689">
    <property type="entry name" value="Homeodomain-like"/>
    <property type="match status" value="2"/>
</dbReference>
<sequence>MAKTATTKLSHKDRLLRSGWDLFYVNGYHATTVDSILSDAEVPKGSFYHHFGAKQAFGFAVLDRYDAYQQRALDTWSGRDDLTVPQRIEGYHRELVERFVASGWQRPCLLGKLSSELGPSSEDYRARISTSLREWRSQIARLIALGQERGELRDDLPAGTLADVFLALIEGAFVAALVLREQEYLDATTRVLLVYLEHASTVEQRQWHPRRRSSSRKRTDPTQTEMAHRERLLLTGIESFFEFGYHGTTVDRILAAAQVPKGSFYHHFGSKEAFAVGVLDAYGGFQDARLLAWSDDDGRSTPEMIYGYFTEMSQIFVDSDYRNSDLAGKLATEVATTSEPLRVKIAELVAQWRVRLEAVLTAGQERGDVRDDLTVAELSAAIHALIDGTFIVASATRDTGAISAVGAAIAELVAAPNDE</sequence>
<dbReference type="InterPro" id="IPR009057">
    <property type="entry name" value="Homeodomain-like_sf"/>
</dbReference>
<feature type="region of interest" description="Disordered" evidence="5">
    <location>
        <begin position="206"/>
        <end position="225"/>
    </location>
</feature>
<proteinExistence type="predicted"/>
<feature type="DNA-binding region" description="H-T-H motif" evidence="4">
    <location>
        <begin position="249"/>
        <end position="268"/>
    </location>
</feature>
<dbReference type="PANTHER" id="PTHR47506">
    <property type="entry name" value="TRANSCRIPTIONAL REGULATORY PROTEIN"/>
    <property type="match status" value="1"/>
</dbReference>
<dbReference type="PANTHER" id="PTHR47506:SF6">
    <property type="entry name" value="HTH-TYPE TRANSCRIPTIONAL REPRESSOR NEMR"/>
    <property type="match status" value="1"/>
</dbReference>
<dbReference type="Proteomes" id="UP001479933">
    <property type="component" value="Chromosome"/>
</dbReference>
<protein>
    <submittedName>
        <fullName evidence="7">TetR/AcrR family transcriptional regulator</fullName>
    </submittedName>
</protein>
<evidence type="ECO:0000256" key="4">
    <source>
        <dbReference type="PROSITE-ProRule" id="PRU00335"/>
    </source>
</evidence>
<dbReference type="SUPFAM" id="SSF48498">
    <property type="entry name" value="Tetracyclin repressor-like, C-terminal domain"/>
    <property type="match status" value="2"/>
</dbReference>
<dbReference type="Gene3D" id="1.10.357.10">
    <property type="entry name" value="Tetracycline Repressor, domain 2"/>
    <property type="match status" value="2"/>
</dbReference>
<evidence type="ECO:0000313" key="8">
    <source>
        <dbReference type="Proteomes" id="UP001479933"/>
    </source>
</evidence>
<dbReference type="Pfam" id="PF00440">
    <property type="entry name" value="TetR_N"/>
    <property type="match status" value="2"/>
</dbReference>
<evidence type="ECO:0000256" key="2">
    <source>
        <dbReference type="ARBA" id="ARBA00023125"/>
    </source>
</evidence>
<keyword evidence="3" id="KW-0804">Transcription</keyword>
<organism evidence="7 8">
    <name type="scientific">Gordonia hydrophobica</name>
    <dbReference type="NCBI Taxonomy" id="40516"/>
    <lineage>
        <taxon>Bacteria</taxon>
        <taxon>Bacillati</taxon>
        <taxon>Actinomycetota</taxon>
        <taxon>Actinomycetes</taxon>
        <taxon>Mycobacteriales</taxon>
        <taxon>Gordoniaceae</taxon>
        <taxon>Gordonia</taxon>
    </lineage>
</organism>
<evidence type="ECO:0000256" key="1">
    <source>
        <dbReference type="ARBA" id="ARBA00023015"/>
    </source>
</evidence>
<evidence type="ECO:0000259" key="6">
    <source>
        <dbReference type="PROSITE" id="PS50977"/>
    </source>
</evidence>
<dbReference type="Pfam" id="PF16925">
    <property type="entry name" value="TetR_C_13"/>
    <property type="match status" value="2"/>
</dbReference>
<reference evidence="7 8" key="1">
    <citation type="journal article" date="2023" name="Virus Evol.">
        <title>Computational host range prediction-The good, the bad, and the ugly.</title>
        <authorList>
            <person name="Howell A.A."/>
            <person name="Versoza C.J."/>
            <person name="Pfeifer S.P."/>
        </authorList>
    </citation>
    <scope>NUCLEOTIDE SEQUENCE [LARGE SCALE GENOMIC DNA]</scope>
    <source>
        <strain evidence="7 8">1610/1b</strain>
    </source>
</reference>
<keyword evidence="8" id="KW-1185">Reference proteome</keyword>
<dbReference type="RefSeq" id="WP_066170669.1">
    <property type="nucleotide sequence ID" value="NZ_CP136137.1"/>
</dbReference>
<dbReference type="InterPro" id="IPR011075">
    <property type="entry name" value="TetR_C"/>
</dbReference>
<dbReference type="PROSITE" id="PS50977">
    <property type="entry name" value="HTH_TETR_2"/>
    <property type="match status" value="2"/>
</dbReference>